<dbReference type="OrthoDB" id="9801785at2"/>
<gene>
    <name evidence="3" type="ORF">SAMN05216574_101396</name>
</gene>
<dbReference type="AlphaFoldDB" id="A0A1I1WIJ0"/>
<dbReference type="Gene3D" id="3.40.50.720">
    <property type="entry name" value="NAD(P)-binding Rossmann-like Domain"/>
    <property type="match status" value="1"/>
</dbReference>
<evidence type="ECO:0000313" key="3">
    <source>
        <dbReference type="EMBL" id="SFD94947.1"/>
    </source>
</evidence>
<feature type="domain" description="NAD-dependent epimerase/dehydratase" evidence="2">
    <location>
        <begin position="4"/>
        <end position="240"/>
    </location>
</feature>
<dbReference type="PANTHER" id="PTHR43000">
    <property type="entry name" value="DTDP-D-GLUCOSE 4,6-DEHYDRATASE-RELATED"/>
    <property type="match status" value="1"/>
</dbReference>
<protein>
    <submittedName>
        <fullName evidence="3">UDP-glucose 4-epimerase</fullName>
    </submittedName>
</protein>
<dbReference type="InterPro" id="IPR001509">
    <property type="entry name" value="Epimerase_deHydtase"/>
</dbReference>
<evidence type="ECO:0000313" key="4">
    <source>
        <dbReference type="Proteomes" id="UP000198589"/>
    </source>
</evidence>
<dbReference type="InterPro" id="IPR036291">
    <property type="entry name" value="NAD(P)-bd_dom_sf"/>
</dbReference>
<evidence type="ECO:0000259" key="2">
    <source>
        <dbReference type="Pfam" id="PF01370"/>
    </source>
</evidence>
<accession>A0A1I1WIJ0</accession>
<sequence length="313" mass="33071">MTRILITGGAGFIGSNLARLALASPGVTGVVVLDDLSTGARENLAGLDVEFHEGSITDPEALDRAVAGVDAVAHLAAMASVPQSIDDPMGCHEVNATGTLRVLEACRRHGVDQVVAASSSAVYGANPAPVKSERDWVRPLSPYAVSKLATEQYLLAYQTCYGMSTMAFRFFNVYGPGQPAGHVYAAVIPIFTESLLAGRPLPVNGDGSQTRDFVFVGTVCRILLTALLERRSHEEPVNIALNTETSLLELVGALEKATGQTAEVEFRPPRAGEIAQSRADDSVLRSLFPDLDPVPLSAGLAETVAWFRARAGA</sequence>
<dbReference type="RefSeq" id="WP_092195065.1">
    <property type="nucleotide sequence ID" value="NZ_FOND01000001.1"/>
</dbReference>
<name>A0A1I1WIJ0_9ACTN</name>
<evidence type="ECO:0000256" key="1">
    <source>
        <dbReference type="ARBA" id="ARBA00007637"/>
    </source>
</evidence>
<dbReference type="Proteomes" id="UP000198589">
    <property type="component" value="Unassembled WGS sequence"/>
</dbReference>
<reference evidence="4" key="1">
    <citation type="submission" date="2016-10" db="EMBL/GenBank/DDBJ databases">
        <authorList>
            <person name="Varghese N."/>
            <person name="Submissions S."/>
        </authorList>
    </citation>
    <scope>NUCLEOTIDE SEQUENCE [LARGE SCALE GENOMIC DNA]</scope>
    <source>
        <strain evidence="4">DSM 46838</strain>
    </source>
</reference>
<proteinExistence type="inferred from homology"/>
<dbReference type="EMBL" id="FOND01000001">
    <property type="protein sequence ID" value="SFD94947.1"/>
    <property type="molecule type" value="Genomic_DNA"/>
</dbReference>
<organism evidence="3 4">
    <name type="scientific">Blastococcus tunisiensis</name>
    <dbReference type="NCBI Taxonomy" id="1798228"/>
    <lineage>
        <taxon>Bacteria</taxon>
        <taxon>Bacillati</taxon>
        <taxon>Actinomycetota</taxon>
        <taxon>Actinomycetes</taxon>
        <taxon>Geodermatophilales</taxon>
        <taxon>Geodermatophilaceae</taxon>
        <taxon>Blastococcus</taxon>
    </lineage>
</organism>
<dbReference type="STRING" id="1798228.SAMN05216574_101396"/>
<dbReference type="SUPFAM" id="SSF51735">
    <property type="entry name" value="NAD(P)-binding Rossmann-fold domains"/>
    <property type="match status" value="1"/>
</dbReference>
<comment type="similarity">
    <text evidence="1">Belongs to the NAD(P)-dependent epimerase/dehydratase family.</text>
</comment>
<dbReference type="Gene3D" id="3.90.25.10">
    <property type="entry name" value="UDP-galactose 4-epimerase, domain 1"/>
    <property type="match status" value="1"/>
</dbReference>
<dbReference type="Pfam" id="PF01370">
    <property type="entry name" value="Epimerase"/>
    <property type="match status" value="1"/>
</dbReference>
<keyword evidence="4" id="KW-1185">Reference proteome</keyword>